<proteinExistence type="predicted"/>
<dbReference type="HOGENOM" id="CLU_3080054_0_0_9"/>
<dbReference type="Proteomes" id="UP000004619">
    <property type="component" value="Unassembled WGS sequence"/>
</dbReference>
<dbReference type="STRING" id="411483.FAEPRAA2165_00311"/>
<sequence>MCRFEEHNVHPSFAFLFVPIFPLRQRKCKAQPALLAKNRKPAAELTAAGLFY</sequence>
<evidence type="ECO:0000313" key="2">
    <source>
        <dbReference type="Proteomes" id="UP000004619"/>
    </source>
</evidence>
<keyword evidence="2" id="KW-1185">Reference proteome</keyword>
<evidence type="ECO:0000313" key="1">
    <source>
        <dbReference type="EMBL" id="EEU98087.1"/>
    </source>
</evidence>
<dbReference type="EMBL" id="ACOP02000004">
    <property type="protein sequence ID" value="EEU98087.1"/>
    <property type="molecule type" value="Genomic_DNA"/>
</dbReference>
<dbReference type="PATRIC" id="fig|411483.3.peg.273"/>
<dbReference type="AlphaFoldDB" id="C7H218"/>
<comment type="caution">
    <text evidence="1">The sequence shown here is derived from an EMBL/GenBank/DDBJ whole genome shotgun (WGS) entry which is preliminary data.</text>
</comment>
<accession>C7H218</accession>
<gene>
    <name evidence="1" type="ORF">FAEPRAA2165_00311</name>
</gene>
<organism evidence="1 2">
    <name type="scientific">Faecalibacterium duncaniae (strain DSM 17677 / JCM 31915 / A2-165)</name>
    <name type="common">Faecalibacterium prausnitzii</name>
    <dbReference type="NCBI Taxonomy" id="411483"/>
    <lineage>
        <taxon>Bacteria</taxon>
        <taxon>Bacillati</taxon>
        <taxon>Bacillota</taxon>
        <taxon>Clostridia</taxon>
        <taxon>Eubacteriales</taxon>
        <taxon>Oscillospiraceae</taxon>
        <taxon>Faecalibacterium</taxon>
    </lineage>
</organism>
<name>C7H218_FAED2</name>
<protein>
    <submittedName>
        <fullName evidence="1">Uncharacterized protein</fullName>
    </submittedName>
</protein>
<reference evidence="1" key="1">
    <citation type="submission" date="2009-08" db="EMBL/GenBank/DDBJ databases">
        <authorList>
            <person name="Weinstock G."/>
            <person name="Sodergren E."/>
            <person name="Clifton S."/>
            <person name="Fulton L."/>
            <person name="Fulton B."/>
            <person name="Courtney L."/>
            <person name="Fronick C."/>
            <person name="Harrison M."/>
            <person name="Strong C."/>
            <person name="Farmer C."/>
            <person name="Delahaunty K."/>
            <person name="Markovic C."/>
            <person name="Hall O."/>
            <person name="Minx P."/>
            <person name="Tomlinson C."/>
            <person name="Mitreva M."/>
            <person name="Nelson J."/>
            <person name="Hou S."/>
            <person name="Wollam A."/>
            <person name="Pepin K.H."/>
            <person name="Johnson M."/>
            <person name="Bhonagiri V."/>
            <person name="Nash W.E."/>
            <person name="Warren W."/>
            <person name="Chinwalla A."/>
            <person name="Mardis E.R."/>
            <person name="Wilson R.K."/>
        </authorList>
    </citation>
    <scope>NUCLEOTIDE SEQUENCE [LARGE SCALE GENOMIC DNA]</scope>
    <source>
        <strain evidence="1">A2-165</strain>
    </source>
</reference>